<comment type="function">
    <text evidence="8">Uptake of L-lactate across the membrane. Can also transport D-lactate and glycolate.</text>
</comment>
<keyword evidence="8" id="KW-0997">Cell inner membrane</keyword>
<feature type="transmembrane region" description="Helical" evidence="8">
    <location>
        <begin position="6"/>
        <end position="23"/>
    </location>
</feature>
<feature type="transmembrane region" description="Helical" evidence="8">
    <location>
        <begin position="263"/>
        <end position="280"/>
    </location>
</feature>
<keyword evidence="7 8" id="KW-0472">Membrane</keyword>
<dbReference type="PANTHER" id="PTHR30003:SF0">
    <property type="entry name" value="GLYCOLATE PERMEASE GLCA-RELATED"/>
    <property type="match status" value="1"/>
</dbReference>
<keyword evidence="4" id="KW-1003">Cell membrane</keyword>
<evidence type="ECO:0000256" key="2">
    <source>
        <dbReference type="ARBA" id="ARBA00010100"/>
    </source>
</evidence>
<feature type="transmembrane region" description="Helical" evidence="8">
    <location>
        <begin position="537"/>
        <end position="556"/>
    </location>
</feature>
<comment type="caution">
    <text evidence="9">The sequence shown here is derived from an EMBL/GenBank/DDBJ whole genome shotgun (WGS) entry which is preliminary data.</text>
</comment>
<comment type="similarity">
    <text evidence="2 8">Belongs to the lactate permease family.</text>
</comment>
<feature type="transmembrane region" description="Helical" evidence="8">
    <location>
        <begin position="162"/>
        <end position="185"/>
    </location>
</feature>
<evidence type="ECO:0000256" key="8">
    <source>
        <dbReference type="RuleBase" id="RU365092"/>
    </source>
</evidence>
<sequence>MTLIQTLATLTPVISVLVFLVLMRMPASRAMPISAVLTGLVAFFVWKMDSTMLMASVVEGFLSALTPLSIIFGAIFLLNTLKNSGAMDTIRAGFTNISADARVQVIIICWLFGSFIEGSAGFGTPAAIGAPLLVLLGVPPIAAAVVALIADSTSVSFGAIGLPVLFGMEQGLMQGGVSMAAAQIAEHGGTFADYAQFVAMHMITIDLVTGSLVPLVMVAILTGFFGRNKSFKEGLAIWKFALFAGFAFTIPAWMINFIAGPEFPSVIGALIGMAIVIPAAKKGFLLPSQPWNDFAENDKADATAAPAAQPQPVGAAVTKTEISQLAAWTPYLVMALLLVLSRTVAPLKSFLLSFNIGWSELMGTNLKAGFQTLYAPGAFFVAVCILGYFIFKMKPAAFKLSVTTSCKSMVPTIISLGASVPMVKIFLNSGTNTSGLHSMPEQLAELLAHSMGAVWAWMAPVVGIFGAFLSGSATFSNMMFSGLQYGVADNIGMNHALVLALQGIGANAGNMMCVMNVVAAATVVGMAGRESEIIRKTLPVALGYAFVAGTIAFLWGGM</sequence>
<evidence type="ECO:0000256" key="4">
    <source>
        <dbReference type="ARBA" id="ARBA00022475"/>
    </source>
</evidence>
<feature type="transmembrane region" description="Helical" evidence="8">
    <location>
        <begin position="454"/>
        <end position="476"/>
    </location>
</feature>
<dbReference type="Pfam" id="PF02652">
    <property type="entry name" value="Lactate_perm"/>
    <property type="match status" value="1"/>
</dbReference>
<feature type="transmembrane region" description="Helical" evidence="8">
    <location>
        <begin position="197"/>
        <end position="225"/>
    </location>
</feature>
<dbReference type="RefSeq" id="WP_345317850.1">
    <property type="nucleotide sequence ID" value="NZ_BAABLF010000030.1"/>
</dbReference>
<keyword evidence="6 8" id="KW-1133">Transmembrane helix</keyword>
<reference evidence="10" key="1">
    <citation type="journal article" date="2019" name="Int. J. Syst. Evol. Microbiol.">
        <title>The Global Catalogue of Microorganisms (GCM) 10K type strain sequencing project: providing services to taxonomists for standard genome sequencing and annotation.</title>
        <authorList>
            <consortium name="The Broad Institute Genomics Platform"/>
            <consortium name="The Broad Institute Genome Sequencing Center for Infectious Disease"/>
            <person name="Wu L."/>
            <person name="Ma J."/>
        </authorList>
    </citation>
    <scope>NUCLEOTIDE SEQUENCE [LARGE SCALE GENOMIC DNA]</scope>
    <source>
        <strain evidence="10">JCM 18720</strain>
    </source>
</reference>
<feature type="transmembrane region" description="Helical" evidence="8">
    <location>
        <begin position="331"/>
        <end position="353"/>
    </location>
</feature>
<protein>
    <recommendedName>
        <fullName evidence="8">L-lactate permease</fullName>
    </recommendedName>
</protein>
<name>A0ABP9SF20_9GAMM</name>
<accession>A0ABP9SF20</accession>
<evidence type="ECO:0000256" key="3">
    <source>
        <dbReference type="ARBA" id="ARBA00022448"/>
    </source>
</evidence>
<keyword evidence="5 8" id="KW-0812">Transmembrane</keyword>
<evidence type="ECO:0000313" key="9">
    <source>
        <dbReference type="EMBL" id="GAA5194786.1"/>
    </source>
</evidence>
<feature type="transmembrane region" description="Helical" evidence="8">
    <location>
        <begin position="237"/>
        <end position="257"/>
    </location>
</feature>
<evidence type="ECO:0000256" key="7">
    <source>
        <dbReference type="ARBA" id="ARBA00023136"/>
    </source>
</evidence>
<feature type="transmembrane region" description="Helical" evidence="8">
    <location>
        <begin position="60"/>
        <end position="81"/>
    </location>
</feature>
<evidence type="ECO:0000256" key="6">
    <source>
        <dbReference type="ARBA" id="ARBA00022989"/>
    </source>
</evidence>
<organism evidence="9 10">
    <name type="scientific">Ferrimonas gelatinilytica</name>
    <dbReference type="NCBI Taxonomy" id="1255257"/>
    <lineage>
        <taxon>Bacteria</taxon>
        <taxon>Pseudomonadati</taxon>
        <taxon>Pseudomonadota</taxon>
        <taxon>Gammaproteobacteria</taxon>
        <taxon>Alteromonadales</taxon>
        <taxon>Ferrimonadaceae</taxon>
        <taxon>Ferrimonas</taxon>
    </lineage>
</organism>
<feature type="transmembrane region" description="Helical" evidence="8">
    <location>
        <begin position="496"/>
        <end position="525"/>
    </location>
</feature>
<comment type="subcellular location">
    <subcellularLocation>
        <location evidence="8">Cell inner membrane</location>
        <topology evidence="8">Multi-pass membrane protein</topology>
    </subcellularLocation>
    <subcellularLocation>
        <location evidence="1">Cell membrane</location>
        <topology evidence="1">Multi-pass membrane protein</topology>
    </subcellularLocation>
</comment>
<gene>
    <name evidence="9" type="ORF">GCM10025772_28540</name>
</gene>
<feature type="transmembrane region" description="Helical" evidence="8">
    <location>
        <begin position="101"/>
        <end position="122"/>
    </location>
</feature>
<feature type="transmembrane region" description="Helical" evidence="8">
    <location>
        <begin position="30"/>
        <end position="48"/>
    </location>
</feature>
<keyword evidence="3 8" id="KW-0813">Transport</keyword>
<keyword evidence="10" id="KW-1185">Reference proteome</keyword>
<evidence type="ECO:0000256" key="5">
    <source>
        <dbReference type="ARBA" id="ARBA00022692"/>
    </source>
</evidence>
<feature type="transmembrane region" description="Helical" evidence="8">
    <location>
        <begin position="373"/>
        <end position="391"/>
    </location>
</feature>
<proteinExistence type="inferred from homology"/>
<feature type="transmembrane region" description="Helical" evidence="8">
    <location>
        <begin position="128"/>
        <end position="150"/>
    </location>
</feature>
<dbReference type="PANTHER" id="PTHR30003">
    <property type="entry name" value="L-LACTATE PERMEASE"/>
    <property type="match status" value="1"/>
</dbReference>
<evidence type="ECO:0000313" key="10">
    <source>
        <dbReference type="Proteomes" id="UP001501600"/>
    </source>
</evidence>
<evidence type="ECO:0000256" key="1">
    <source>
        <dbReference type="ARBA" id="ARBA00004651"/>
    </source>
</evidence>
<dbReference type="EMBL" id="BAABLF010000030">
    <property type="protein sequence ID" value="GAA5194786.1"/>
    <property type="molecule type" value="Genomic_DNA"/>
</dbReference>
<dbReference type="InterPro" id="IPR003804">
    <property type="entry name" value="Lactate_perm"/>
</dbReference>
<dbReference type="Proteomes" id="UP001501600">
    <property type="component" value="Unassembled WGS sequence"/>
</dbReference>